<dbReference type="AlphaFoldDB" id="A0A3N0XC22"/>
<proteinExistence type="predicted"/>
<sequence length="165" mass="18288">MKNKILCLGIAMLAISCNRTGEEDMNNLQAKGNMPLKIMGKTVEPQKLIIGEVAGYNAEDGDNCRRNRGGCNWAIVGSKTADKNFDESNKWEVNYFISDNQLIIINANSVHAKTSTVINISERIALPDDLSEKLGYKSITIMPGTYSYKTDNYEKGYVALDIAKE</sequence>
<dbReference type="PROSITE" id="PS51257">
    <property type="entry name" value="PROKAR_LIPOPROTEIN"/>
    <property type="match status" value="1"/>
</dbReference>
<evidence type="ECO:0000313" key="2">
    <source>
        <dbReference type="Proteomes" id="UP000267623"/>
    </source>
</evidence>
<name>A0A3N0XC22_9FLAO</name>
<accession>A0A3N0XC22</accession>
<protein>
    <submittedName>
        <fullName evidence="1">Uncharacterized protein</fullName>
    </submittedName>
</protein>
<dbReference type="RefSeq" id="WP_123280225.1">
    <property type="nucleotide sequence ID" value="NZ_DALZAR010000022.1"/>
</dbReference>
<comment type="caution">
    <text evidence="1">The sequence shown here is derived from an EMBL/GenBank/DDBJ whole genome shotgun (WGS) entry which is preliminary data.</text>
</comment>
<gene>
    <name evidence="1" type="ORF">EGH73_00745</name>
</gene>
<dbReference type="Proteomes" id="UP000267623">
    <property type="component" value="Unassembled WGS sequence"/>
</dbReference>
<organism evidence="1 2">
    <name type="scientific">Epilithonimonas hominis</name>
    <dbReference type="NCBI Taxonomy" id="420404"/>
    <lineage>
        <taxon>Bacteria</taxon>
        <taxon>Pseudomonadati</taxon>
        <taxon>Bacteroidota</taxon>
        <taxon>Flavobacteriia</taxon>
        <taxon>Flavobacteriales</taxon>
        <taxon>Weeksellaceae</taxon>
        <taxon>Chryseobacterium group</taxon>
        <taxon>Epilithonimonas</taxon>
    </lineage>
</organism>
<reference evidence="2" key="1">
    <citation type="submission" date="2018-11" db="EMBL/GenBank/DDBJ databases">
        <title>Proposal to divide the Flavobacteriaceae and reorganize its genera based on Amino Acid Identity values calculated from whole genome sequences.</title>
        <authorList>
            <person name="Nicholson A.C."/>
            <person name="Gulvik C.A."/>
            <person name="Whitney A.M."/>
            <person name="Humrighouse B.W."/>
            <person name="Bell M."/>
            <person name="Holmes B."/>
            <person name="Steigerwalt A."/>
            <person name="Villarma A."/>
            <person name="Sheth M."/>
            <person name="Batra D."/>
            <person name="Pryor J."/>
            <person name="Bernardet J.-F."/>
            <person name="Hugo C."/>
            <person name="Kampfer P."/>
            <person name="Newman J."/>
            <person name="Mcquiston J."/>
        </authorList>
    </citation>
    <scope>NUCLEOTIDE SEQUENCE [LARGE SCALE GENOMIC DNA]</scope>
    <source>
        <strain evidence="2">DSM 22165</strain>
    </source>
</reference>
<evidence type="ECO:0000313" key="1">
    <source>
        <dbReference type="EMBL" id="ROI14957.1"/>
    </source>
</evidence>
<dbReference type="EMBL" id="RJTU01000008">
    <property type="protein sequence ID" value="ROI14957.1"/>
    <property type="molecule type" value="Genomic_DNA"/>
</dbReference>